<evidence type="ECO:0000259" key="8">
    <source>
        <dbReference type="SMART" id="SM00881"/>
    </source>
</evidence>
<organism evidence="9">
    <name type="scientific">Thermorudis peleae</name>
    <dbReference type="NCBI Taxonomy" id="1382356"/>
    <lineage>
        <taxon>Bacteria</taxon>
        <taxon>Pseudomonadati</taxon>
        <taxon>Thermomicrobiota</taxon>
        <taxon>Thermomicrobia</taxon>
        <taxon>Thermomicrobia incertae sedis</taxon>
        <taxon>Thermorudis</taxon>
    </lineage>
</organism>
<accession>A0A831X0Z7</accession>
<protein>
    <recommendedName>
        <fullName evidence="4">Succinate--CoA ligase [ADP-forming] subunit alpha</fullName>
        <ecNumber evidence="4">6.2.1.5</ecNumber>
    </recommendedName>
    <alternativeName>
        <fullName evidence="4">Succinyl-CoA synthetase subunit alpha</fullName>
        <shortName evidence="4">SCS-alpha</shortName>
    </alternativeName>
</protein>
<comment type="subunit">
    <text evidence="4 7">Heterotetramer of two alpha and two beta subunits.</text>
</comment>
<gene>
    <name evidence="4 9" type="primary">sucD</name>
    <name evidence="9" type="ORF">ENP34_02785</name>
</gene>
<dbReference type="Pfam" id="PF02629">
    <property type="entry name" value="CoA_binding"/>
    <property type="match status" value="1"/>
</dbReference>
<dbReference type="PIRSF" id="PIRSF001553">
    <property type="entry name" value="SucCS_alpha"/>
    <property type="match status" value="1"/>
</dbReference>
<dbReference type="InterPro" id="IPR005810">
    <property type="entry name" value="CoA_lig_alpha"/>
</dbReference>
<dbReference type="GO" id="GO:0000166">
    <property type="term" value="F:nucleotide binding"/>
    <property type="evidence" value="ECO:0007669"/>
    <property type="project" value="UniProtKB-KW"/>
</dbReference>
<evidence type="ECO:0000256" key="3">
    <source>
        <dbReference type="ARBA" id="ARBA00022741"/>
    </source>
</evidence>
<dbReference type="FunFam" id="3.40.50.720:FF:000205">
    <property type="entry name" value="Succinate--CoA ligase [ADP-forming] subunit alpha"/>
    <property type="match status" value="1"/>
</dbReference>
<feature type="domain" description="CoA-binding" evidence="8">
    <location>
        <begin position="4"/>
        <end position="100"/>
    </location>
</feature>
<comment type="caution">
    <text evidence="9">The sequence shown here is derived from an EMBL/GenBank/DDBJ whole genome shotgun (WGS) entry which is preliminary data.</text>
</comment>
<dbReference type="FunFam" id="3.40.50.261:FF:000006">
    <property type="entry name" value="Succinate--CoA ligase [ADP-forming] subunit alpha"/>
    <property type="match status" value="1"/>
</dbReference>
<feature type="binding site" evidence="4">
    <location>
        <begin position="17"/>
        <end position="20"/>
    </location>
    <ligand>
        <name>CoA</name>
        <dbReference type="ChEBI" id="CHEBI:57287"/>
    </ligand>
</feature>
<comment type="caution">
    <text evidence="4">Lacks conserved residue(s) required for the propagation of feature annotation.</text>
</comment>
<evidence type="ECO:0000256" key="5">
    <source>
        <dbReference type="PIRSR" id="PIRSR001553-1"/>
    </source>
</evidence>
<dbReference type="UniPathway" id="UPA00223">
    <property type="reaction ID" value="UER00999"/>
</dbReference>
<keyword evidence="1 4" id="KW-0816">Tricarboxylic acid cycle</keyword>
<evidence type="ECO:0000256" key="4">
    <source>
        <dbReference type="HAMAP-Rule" id="MF_01988"/>
    </source>
</evidence>
<keyword evidence="3 4" id="KW-0547">Nucleotide-binding</keyword>
<dbReference type="Pfam" id="PF00549">
    <property type="entry name" value="Ligase_CoA"/>
    <property type="match status" value="1"/>
</dbReference>
<name>A0A831X0Z7_9BACT</name>
<dbReference type="PANTHER" id="PTHR11117:SF2">
    <property type="entry name" value="SUCCINATE--COA LIGASE [ADP_GDP-FORMING] SUBUNIT ALPHA, MITOCHONDRIAL"/>
    <property type="match status" value="1"/>
</dbReference>
<dbReference type="GO" id="GO:0009361">
    <property type="term" value="C:succinate-CoA ligase complex (ADP-forming)"/>
    <property type="evidence" value="ECO:0007669"/>
    <property type="project" value="TreeGrafter"/>
</dbReference>
<dbReference type="PRINTS" id="PR01798">
    <property type="entry name" value="SCOASYNTHASE"/>
</dbReference>
<dbReference type="InterPro" id="IPR005811">
    <property type="entry name" value="SUCC_ACL_C"/>
</dbReference>
<dbReference type="Gene3D" id="3.40.50.720">
    <property type="entry name" value="NAD(P)-binding Rossmann-like Domain"/>
    <property type="match status" value="1"/>
</dbReference>
<comment type="catalytic activity">
    <reaction evidence="4">
        <text>GTP + succinate + CoA = succinyl-CoA + GDP + phosphate</text>
        <dbReference type="Rhea" id="RHEA:22120"/>
        <dbReference type="ChEBI" id="CHEBI:30031"/>
        <dbReference type="ChEBI" id="CHEBI:37565"/>
        <dbReference type="ChEBI" id="CHEBI:43474"/>
        <dbReference type="ChEBI" id="CHEBI:57287"/>
        <dbReference type="ChEBI" id="CHEBI:57292"/>
        <dbReference type="ChEBI" id="CHEBI:58189"/>
    </reaction>
</comment>
<feature type="binding site" evidence="4">
    <location>
        <position position="159"/>
    </location>
    <ligand>
        <name>substrate</name>
        <note>ligand shared with subunit beta</note>
    </ligand>
</feature>
<dbReference type="HAMAP" id="MF_01988">
    <property type="entry name" value="Succ_CoA_alpha"/>
    <property type="match status" value="1"/>
</dbReference>
<dbReference type="PANTHER" id="PTHR11117">
    <property type="entry name" value="SUCCINYL-COA LIGASE SUBUNIT ALPHA"/>
    <property type="match status" value="1"/>
</dbReference>
<comment type="function">
    <text evidence="4 7">Succinyl-CoA synthetase functions in the citric acid cycle (TCA), coupling the hydrolysis of succinyl-CoA to the synthesis of either ATP or GTP and thus represents the only step of substrate-level phosphorylation in the TCA. The alpha subunit of the enzyme binds the substrates coenzyme A and phosphate, while succinate binding and nucleotide specificity is provided by the beta subunit.</text>
</comment>
<dbReference type="Gene3D" id="3.40.50.261">
    <property type="entry name" value="Succinyl-CoA synthetase domains"/>
    <property type="match status" value="1"/>
</dbReference>
<evidence type="ECO:0000256" key="7">
    <source>
        <dbReference type="RuleBase" id="RU000699"/>
    </source>
</evidence>
<feature type="binding site" evidence="4">
    <location>
        <begin position="96"/>
        <end position="98"/>
    </location>
    <ligand>
        <name>CoA</name>
        <dbReference type="ChEBI" id="CHEBI:57287"/>
    </ligand>
</feature>
<dbReference type="InterPro" id="IPR003781">
    <property type="entry name" value="CoA-bd"/>
</dbReference>
<feature type="active site" description="Tele-phosphohistidine intermediate" evidence="4 5">
    <location>
        <position position="247"/>
    </location>
</feature>
<dbReference type="AlphaFoldDB" id="A0A831X0Z7"/>
<dbReference type="NCBIfam" id="TIGR01019">
    <property type="entry name" value="sucCoAalpha"/>
    <property type="match status" value="1"/>
</dbReference>
<dbReference type="EMBL" id="DSIY01000060">
    <property type="protein sequence ID" value="HEG90356.1"/>
    <property type="molecule type" value="Genomic_DNA"/>
</dbReference>
<evidence type="ECO:0000256" key="2">
    <source>
        <dbReference type="ARBA" id="ARBA00022598"/>
    </source>
</evidence>
<dbReference type="GO" id="GO:0004776">
    <property type="term" value="F:succinate-CoA ligase (GDP-forming) activity"/>
    <property type="evidence" value="ECO:0007669"/>
    <property type="project" value="TreeGrafter"/>
</dbReference>
<proteinExistence type="inferred from homology"/>
<comment type="catalytic activity">
    <reaction evidence="4 7">
        <text>succinate + ATP + CoA = succinyl-CoA + ADP + phosphate</text>
        <dbReference type="Rhea" id="RHEA:17661"/>
        <dbReference type="ChEBI" id="CHEBI:30031"/>
        <dbReference type="ChEBI" id="CHEBI:30616"/>
        <dbReference type="ChEBI" id="CHEBI:43474"/>
        <dbReference type="ChEBI" id="CHEBI:57287"/>
        <dbReference type="ChEBI" id="CHEBI:57292"/>
        <dbReference type="ChEBI" id="CHEBI:456216"/>
        <dbReference type="EC" id="6.2.1.5"/>
    </reaction>
</comment>
<dbReference type="SUPFAM" id="SSF51735">
    <property type="entry name" value="NAD(P)-binding Rossmann-fold domains"/>
    <property type="match status" value="1"/>
</dbReference>
<sequence>MSVLVNRETRLLVQGITGREGSFHTAQMLEYGTNVVAGVTPGAAGREAHGVPVFNTVTDAVAATRPNVSIIYVPAPFAPDAIYEAVDAGIPLVVCITEGIPTLEMVRVYQYVKSRGCRLIGPNCPGLITPGQAKVGIMPGYIHQPGPVGVVSRSGTLTYEVVWALTQAGIGQSTAVGIGGDPIIGTSFIDVLAMFQEDPETEAIVLIGEIGGTDEEAAAGYIREHVTKPVVGFIAGRTAPPGKRMGHAGAIISGGQGTAAEKIAALEAAGVPVAERPAQVAELIRKALG</sequence>
<dbReference type="InterPro" id="IPR016102">
    <property type="entry name" value="Succinyl-CoA_synth-like"/>
</dbReference>
<dbReference type="SMART" id="SM00881">
    <property type="entry name" value="CoA_binding"/>
    <property type="match status" value="1"/>
</dbReference>
<dbReference type="EC" id="6.2.1.5" evidence="4"/>
<dbReference type="SUPFAM" id="SSF52210">
    <property type="entry name" value="Succinyl-CoA synthetase domains"/>
    <property type="match status" value="1"/>
</dbReference>
<comment type="pathway">
    <text evidence="4 7">Carbohydrate metabolism; tricarboxylic acid cycle; succinate from succinyl-CoA (ligase route): step 1/1.</text>
</comment>
<dbReference type="InterPro" id="IPR036291">
    <property type="entry name" value="NAD(P)-bd_dom_sf"/>
</dbReference>
<dbReference type="PROSITE" id="PS00399">
    <property type="entry name" value="SUCCINYL_COA_LIG_2"/>
    <property type="match status" value="1"/>
</dbReference>
<keyword evidence="2 4" id="KW-0436">Ligase</keyword>
<dbReference type="PROSITE" id="PS01216">
    <property type="entry name" value="SUCCINYL_COA_LIG_1"/>
    <property type="match status" value="1"/>
</dbReference>
<comment type="similarity">
    <text evidence="4 6">Belongs to the succinate/malate CoA ligase alpha subunit family.</text>
</comment>
<dbReference type="InterPro" id="IPR033847">
    <property type="entry name" value="Citrt_syn/SCS-alpha_CS"/>
</dbReference>
<dbReference type="GO" id="GO:0006099">
    <property type="term" value="P:tricarboxylic acid cycle"/>
    <property type="evidence" value="ECO:0007669"/>
    <property type="project" value="UniProtKB-UniRule"/>
</dbReference>
<evidence type="ECO:0000256" key="1">
    <source>
        <dbReference type="ARBA" id="ARBA00022532"/>
    </source>
</evidence>
<dbReference type="GO" id="GO:0004775">
    <property type="term" value="F:succinate-CoA ligase (ADP-forming) activity"/>
    <property type="evidence" value="ECO:0007669"/>
    <property type="project" value="UniProtKB-UniRule"/>
</dbReference>
<dbReference type="NCBIfam" id="NF004230">
    <property type="entry name" value="PRK05678.1"/>
    <property type="match status" value="1"/>
</dbReference>
<dbReference type="InterPro" id="IPR017440">
    <property type="entry name" value="Cit_synth/succinyl-CoA_lig_AS"/>
</dbReference>
<evidence type="ECO:0000313" key="9">
    <source>
        <dbReference type="EMBL" id="HEG90356.1"/>
    </source>
</evidence>
<reference evidence="9" key="1">
    <citation type="journal article" date="2020" name="mSystems">
        <title>Genome- and Community-Level Interaction Insights into Carbon Utilization and Element Cycling Functions of Hydrothermarchaeota in Hydrothermal Sediment.</title>
        <authorList>
            <person name="Zhou Z."/>
            <person name="Liu Y."/>
            <person name="Xu W."/>
            <person name="Pan J."/>
            <person name="Luo Z.H."/>
            <person name="Li M."/>
        </authorList>
    </citation>
    <scope>NUCLEOTIDE SEQUENCE [LARGE SCALE GENOMIC DNA]</scope>
    <source>
        <strain evidence="9">SpSt-210</strain>
    </source>
</reference>
<evidence type="ECO:0000256" key="6">
    <source>
        <dbReference type="RuleBase" id="RU000677"/>
    </source>
</evidence>